<keyword evidence="4 5" id="KW-0378">Hydrolase</keyword>
<organism evidence="7 8">
    <name type="scientific">Sedimenticola selenatireducens</name>
    <dbReference type="NCBI Taxonomy" id="191960"/>
    <lineage>
        <taxon>Bacteria</taxon>
        <taxon>Pseudomonadati</taxon>
        <taxon>Pseudomonadota</taxon>
        <taxon>Gammaproteobacteria</taxon>
        <taxon>Chromatiales</taxon>
        <taxon>Sedimenticolaceae</taxon>
        <taxon>Sedimenticola</taxon>
    </lineage>
</organism>
<dbReference type="GO" id="GO:0004518">
    <property type="term" value="F:nuclease activity"/>
    <property type="evidence" value="ECO:0007669"/>
    <property type="project" value="UniProtKB-KW"/>
</dbReference>
<dbReference type="AlphaFoldDB" id="A0A557S0E8"/>
<evidence type="ECO:0000256" key="4">
    <source>
        <dbReference type="ARBA" id="ARBA00022801"/>
    </source>
</evidence>
<keyword evidence="3 5" id="KW-0540">Nuclease</keyword>
<dbReference type="CDD" id="cd16964">
    <property type="entry name" value="YqgF"/>
    <property type="match status" value="1"/>
</dbReference>
<comment type="similarity">
    <text evidence="5">Belongs to the YqgF HJR family.</text>
</comment>
<evidence type="ECO:0000259" key="6">
    <source>
        <dbReference type="SMART" id="SM00732"/>
    </source>
</evidence>
<dbReference type="NCBIfam" id="TIGR00250">
    <property type="entry name" value="RNAse_H_YqgF"/>
    <property type="match status" value="1"/>
</dbReference>
<name>A0A557S0E8_9GAMM</name>
<dbReference type="RefSeq" id="WP_144359983.1">
    <property type="nucleotide sequence ID" value="NZ_VMNH01000023.1"/>
</dbReference>
<gene>
    <name evidence="7" type="primary">ruvX</name>
    <name evidence="7" type="ORF">FHP88_15425</name>
</gene>
<dbReference type="GO" id="GO:0000967">
    <property type="term" value="P:rRNA 5'-end processing"/>
    <property type="evidence" value="ECO:0007669"/>
    <property type="project" value="UniProtKB-UniRule"/>
</dbReference>
<accession>A0A557S0E8</accession>
<reference evidence="7 8" key="1">
    <citation type="submission" date="2019-07" db="EMBL/GenBank/DDBJ databases">
        <title>The pathways for chlorine oxyanion respiration interact through the shared metabolite chlorate.</title>
        <authorList>
            <person name="Barnum T.P."/>
            <person name="Cheng Y."/>
            <person name="Hill K.A."/>
            <person name="Lucas L.N."/>
            <person name="Carlson H.K."/>
            <person name="Coates J.D."/>
        </authorList>
    </citation>
    <scope>NUCLEOTIDE SEQUENCE [LARGE SCALE GENOMIC DNA]</scope>
    <source>
        <strain evidence="7 8">BK-1</strain>
    </source>
</reference>
<proteinExistence type="inferred from homology"/>
<protein>
    <recommendedName>
        <fullName evidence="5">Putative pre-16S rRNA nuclease</fullName>
        <ecNumber evidence="5">3.1.-.-</ecNumber>
    </recommendedName>
</protein>
<dbReference type="InterPro" id="IPR006641">
    <property type="entry name" value="YqgF/RNaseH-like_dom"/>
</dbReference>
<dbReference type="GO" id="GO:0005829">
    <property type="term" value="C:cytosol"/>
    <property type="evidence" value="ECO:0007669"/>
    <property type="project" value="TreeGrafter"/>
</dbReference>
<evidence type="ECO:0000256" key="2">
    <source>
        <dbReference type="ARBA" id="ARBA00022517"/>
    </source>
</evidence>
<dbReference type="InterPro" id="IPR012337">
    <property type="entry name" value="RNaseH-like_sf"/>
</dbReference>
<dbReference type="Pfam" id="PF03652">
    <property type="entry name" value="RuvX"/>
    <property type="match status" value="1"/>
</dbReference>
<dbReference type="SMART" id="SM00732">
    <property type="entry name" value="YqgFc"/>
    <property type="match status" value="1"/>
</dbReference>
<comment type="caution">
    <text evidence="7">The sequence shown here is derived from an EMBL/GenBank/DDBJ whole genome shotgun (WGS) entry which is preliminary data.</text>
</comment>
<feature type="domain" description="YqgF/RNase H-like" evidence="6">
    <location>
        <begin position="2"/>
        <end position="102"/>
    </location>
</feature>
<dbReference type="PANTHER" id="PTHR33317">
    <property type="entry name" value="POLYNUCLEOTIDYL TRANSFERASE, RIBONUCLEASE H-LIKE SUPERFAMILY PROTEIN"/>
    <property type="match status" value="1"/>
</dbReference>
<keyword evidence="1 5" id="KW-0963">Cytoplasm</keyword>
<evidence type="ECO:0000313" key="8">
    <source>
        <dbReference type="Proteomes" id="UP000316649"/>
    </source>
</evidence>
<evidence type="ECO:0000256" key="5">
    <source>
        <dbReference type="HAMAP-Rule" id="MF_00651"/>
    </source>
</evidence>
<dbReference type="OrthoDB" id="9796140at2"/>
<evidence type="ECO:0000256" key="1">
    <source>
        <dbReference type="ARBA" id="ARBA00022490"/>
    </source>
</evidence>
<sequence length="133" mass="14915">MGTLLGFDYGTAKIGIAVGQTLTGTASPLMTLRAIQQKPDWNKISQLIESWQPEALVVGLPYDMDDTEAEIAPLAKRFARQLEGRYRLPVHMADERLTSQVARQELGRSVKKYDELDAIAAKLILETWLSERQ</sequence>
<dbReference type="EMBL" id="VMNH01000023">
    <property type="protein sequence ID" value="TVO70846.1"/>
    <property type="molecule type" value="Genomic_DNA"/>
</dbReference>
<dbReference type="InterPro" id="IPR005227">
    <property type="entry name" value="YqgF"/>
</dbReference>
<dbReference type="GO" id="GO:0016788">
    <property type="term" value="F:hydrolase activity, acting on ester bonds"/>
    <property type="evidence" value="ECO:0007669"/>
    <property type="project" value="UniProtKB-UniRule"/>
</dbReference>
<dbReference type="InterPro" id="IPR037027">
    <property type="entry name" value="YqgF/RNaseH-like_dom_sf"/>
</dbReference>
<evidence type="ECO:0000256" key="3">
    <source>
        <dbReference type="ARBA" id="ARBA00022722"/>
    </source>
</evidence>
<dbReference type="EC" id="3.1.-.-" evidence="5"/>
<dbReference type="SUPFAM" id="SSF53098">
    <property type="entry name" value="Ribonuclease H-like"/>
    <property type="match status" value="1"/>
</dbReference>
<keyword evidence="2 5" id="KW-0690">Ribosome biogenesis</keyword>
<dbReference type="PANTHER" id="PTHR33317:SF4">
    <property type="entry name" value="POLYNUCLEOTIDYL TRANSFERASE, RIBONUCLEASE H-LIKE SUPERFAMILY PROTEIN"/>
    <property type="match status" value="1"/>
</dbReference>
<comment type="function">
    <text evidence="5">Could be a nuclease involved in processing of the 5'-end of pre-16S rRNA.</text>
</comment>
<evidence type="ECO:0000313" key="7">
    <source>
        <dbReference type="EMBL" id="TVO70846.1"/>
    </source>
</evidence>
<dbReference type="Gene3D" id="3.30.420.140">
    <property type="entry name" value="YqgF/RNase H-like domain"/>
    <property type="match status" value="1"/>
</dbReference>
<dbReference type="HAMAP" id="MF_00651">
    <property type="entry name" value="Nuclease_YqgF"/>
    <property type="match status" value="1"/>
</dbReference>
<comment type="subcellular location">
    <subcellularLocation>
        <location evidence="5">Cytoplasm</location>
    </subcellularLocation>
</comment>
<dbReference type="Proteomes" id="UP000316649">
    <property type="component" value="Unassembled WGS sequence"/>
</dbReference>
<keyword evidence="8" id="KW-1185">Reference proteome</keyword>